<evidence type="ECO:0000256" key="1">
    <source>
        <dbReference type="SAM" id="SignalP"/>
    </source>
</evidence>
<comment type="caution">
    <text evidence="2">The sequence shown here is derived from an EMBL/GenBank/DDBJ whole genome shotgun (WGS) entry which is preliminary data.</text>
</comment>
<dbReference type="Gene3D" id="3.40.630.10">
    <property type="entry name" value="Zn peptidases"/>
    <property type="match status" value="1"/>
</dbReference>
<dbReference type="HOGENOM" id="CLU_1771908_0_0_11"/>
<dbReference type="Proteomes" id="UP000003773">
    <property type="component" value="Unassembled WGS sequence"/>
</dbReference>
<keyword evidence="1" id="KW-0732">Signal</keyword>
<organism evidence="2 3">
    <name type="scientific">Bifidobacterium adolescentis L2-32</name>
    <dbReference type="NCBI Taxonomy" id="411481"/>
    <lineage>
        <taxon>Bacteria</taxon>
        <taxon>Bacillati</taxon>
        <taxon>Actinomycetota</taxon>
        <taxon>Actinomycetes</taxon>
        <taxon>Bifidobacteriales</taxon>
        <taxon>Bifidobacteriaceae</taxon>
        <taxon>Bifidobacterium</taxon>
    </lineage>
</organism>
<dbReference type="AlphaFoldDB" id="A7A2J5"/>
<evidence type="ECO:0000313" key="2">
    <source>
        <dbReference type="EMBL" id="EDN84176.1"/>
    </source>
</evidence>
<sequence length="147" mass="15574">MKLIATPLAVLCAAVLSMPAYAAKPAKAPKAPKTPLFDTKRLSEEVKVLSSDEFEGRGPATEGEKKTIDYLIAQFKAAGVQPGGDLKDGKRLWTQAVPLLRSQISGTPNLSVAVKKKARPLVQGNDIAVRAALDGFKAVNIKNAPLV</sequence>
<feature type="non-terminal residue" evidence="2">
    <location>
        <position position="147"/>
    </location>
</feature>
<protein>
    <recommendedName>
        <fullName evidence="4">Peptidase M28</fullName>
    </recommendedName>
</protein>
<reference evidence="2 3" key="2">
    <citation type="submission" date="2007-05" db="EMBL/GenBank/DDBJ databases">
        <title>Draft genome sequence of Bifidobacterium adolescentis (L2-32).</title>
        <authorList>
            <person name="Sudarsanam P."/>
            <person name="Ley R."/>
            <person name="Guruge J."/>
            <person name="Turnbaugh P.J."/>
            <person name="Mahowald M."/>
            <person name="Liep D."/>
            <person name="Gordon J."/>
        </authorList>
    </citation>
    <scope>NUCLEOTIDE SEQUENCE [LARGE SCALE GENOMIC DNA]</scope>
    <source>
        <strain evidence="2 3">L2-32</strain>
    </source>
</reference>
<name>A7A2J5_BIFAD</name>
<proteinExistence type="predicted"/>
<evidence type="ECO:0000313" key="3">
    <source>
        <dbReference type="Proteomes" id="UP000003773"/>
    </source>
</evidence>
<reference evidence="2 3" key="1">
    <citation type="submission" date="2007-04" db="EMBL/GenBank/DDBJ databases">
        <authorList>
            <person name="Fulton L."/>
            <person name="Clifton S."/>
            <person name="Fulton B."/>
            <person name="Xu J."/>
            <person name="Minx P."/>
            <person name="Pepin K.H."/>
            <person name="Johnson M."/>
            <person name="Thiruvilangam P."/>
            <person name="Bhonagiri V."/>
            <person name="Nash W.E."/>
            <person name="Mardis E.R."/>
            <person name="Wilson R.K."/>
        </authorList>
    </citation>
    <scope>NUCLEOTIDE SEQUENCE [LARGE SCALE GENOMIC DNA]</scope>
    <source>
        <strain evidence="2 3">L2-32</strain>
    </source>
</reference>
<dbReference type="EMBL" id="AAXD02000009">
    <property type="protein sequence ID" value="EDN84176.1"/>
    <property type="molecule type" value="Genomic_DNA"/>
</dbReference>
<dbReference type="SUPFAM" id="SSF53187">
    <property type="entry name" value="Zn-dependent exopeptidases"/>
    <property type="match status" value="1"/>
</dbReference>
<feature type="signal peptide" evidence="1">
    <location>
        <begin position="1"/>
        <end position="22"/>
    </location>
</feature>
<accession>A7A2J5</accession>
<gene>
    <name evidence="2" type="ORF">BIFADO_00023</name>
</gene>
<evidence type="ECO:0008006" key="4">
    <source>
        <dbReference type="Google" id="ProtNLM"/>
    </source>
</evidence>
<feature type="chain" id="PRO_5002706334" description="Peptidase M28" evidence="1">
    <location>
        <begin position="23"/>
        <end position="147"/>
    </location>
</feature>